<organism evidence="2 3">
    <name type="scientific">Mucor saturninus</name>
    <dbReference type="NCBI Taxonomy" id="64648"/>
    <lineage>
        <taxon>Eukaryota</taxon>
        <taxon>Fungi</taxon>
        <taxon>Fungi incertae sedis</taxon>
        <taxon>Mucoromycota</taxon>
        <taxon>Mucoromycotina</taxon>
        <taxon>Mucoromycetes</taxon>
        <taxon>Mucorales</taxon>
        <taxon>Mucorineae</taxon>
        <taxon>Mucoraceae</taxon>
        <taxon>Mucor</taxon>
    </lineage>
</organism>
<protein>
    <submittedName>
        <fullName evidence="2">Uncharacterized protein</fullName>
    </submittedName>
</protein>
<feature type="region of interest" description="Disordered" evidence="1">
    <location>
        <begin position="58"/>
        <end position="103"/>
    </location>
</feature>
<evidence type="ECO:0000313" key="2">
    <source>
        <dbReference type="EMBL" id="KAG2196051.1"/>
    </source>
</evidence>
<accession>A0A8H7QQY5</accession>
<dbReference type="EMBL" id="JAEPRD010000154">
    <property type="protein sequence ID" value="KAG2196051.1"/>
    <property type="molecule type" value="Genomic_DNA"/>
</dbReference>
<dbReference type="AlphaFoldDB" id="A0A8H7QQY5"/>
<dbReference type="Proteomes" id="UP000603453">
    <property type="component" value="Unassembled WGS sequence"/>
</dbReference>
<reference evidence="2" key="1">
    <citation type="submission" date="2020-12" db="EMBL/GenBank/DDBJ databases">
        <title>Metabolic potential, ecology and presence of endohyphal bacteria is reflected in genomic diversity of Mucoromycotina.</title>
        <authorList>
            <person name="Muszewska A."/>
            <person name="Okrasinska A."/>
            <person name="Steczkiewicz K."/>
            <person name="Drgas O."/>
            <person name="Orlowska M."/>
            <person name="Perlinska-Lenart U."/>
            <person name="Aleksandrzak-Piekarczyk T."/>
            <person name="Szatraj K."/>
            <person name="Zielenkiewicz U."/>
            <person name="Pilsyk S."/>
            <person name="Malc E."/>
            <person name="Mieczkowski P."/>
            <person name="Kruszewska J.S."/>
            <person name="Biernat P."/>
            <person name="Pawlowska J."/>
        </authorList>
    </citation>
    <scope>NUCLEOTIDE SEQUENCE</scope>
    <source>
        <strain evidence="2">WA0000017839</strain>
    </source>
</reference>
<sequence>NIQKLNDVPYFVKEEIQRLLSLAECPEEESSSFNVNITAHNSNFYNAFGSGTLIFNQQQQSAERAQQQKDVEPALNMEHSASGQSDKEKSDEEDNIPSDRTSNESKWMLNDICISDLCLRTKEASFKLAKGTDSSRLKLEICLYTLKACQFVAM</sequence>
<comment type="caution">
    <text evidence="2">The sequence shown here is derived from an EMBL/GenBank/DDBJ whole genome shotgun (WGS) entry which is preliminary data.</text>
</comment>
<dbReference type="OrthoDB" id="2276152at2759"/>
<evidence type="ECO:0000256" key="1">
    <source>
        <dbReference type="SAM" id="MobiDB-lite"/>
    </source>
</evidence>
<name>A0A8H7QQY5_9FUNG</name>
<proteinExistence type="predicted"/>
<evidence type="ECO:0000313" key="3">
    <source>
        <dbReference type="Proteomes" id="UP000603453"/>
    </source>
</evidence>
<keyword evidence="3" id="KW-1185">Reference proteome</keyword>
<gene>
    <name evidence="2" type="ORF">INT47_008145</name>
</gene>
<feature type="non-terminal residue" evidence="2">
    <location>
        <position position="1"/>
    </location>
</feature>